<accession>A0A067DA08</accession>
<evidence type="ECO:0000259" key="4">
    <source>
        <dbReference type="SMART" id="SM00228"/>
    </source>
</evidence>
<dbReference type="GO" id="GO:0006508">
    <property type="term" value="P:proteolysis"/>
    <property type="evidence" value="ECO:0007669"/>
    <property type="project" value="UniProtKB-KW"/>
</dbReference>
<dbReference type="InterPro" id="IPR043504">
    <property type="entry name" value="Peptidase_S1_PA_chymotrypsin"/>
</dbReference>
<dbReference type="GO" id="GO:0008233">
    <property type="term" value="F:peptidase activity"/>
    <property type="evidence" value="ECO:0000318"/>
    <property type="project" value="GO_Central"/>
</dbReference>
<dbReference type="InterPro" id="IPR009003">
    <property type="entry name" value="Peptidase_S1_PA"/>
</dbReference>
<dbReference type="SMART" id="SM00228">
    <property type="entry name" value="PDZ"/>
    <property type="match status" value="1"/>
</dbReference>
<sequence>MTYSLQSPTMFSLSRSPNNKLSPPLINRYHFPFMSDSKALILTKQSSSFSLEPFSLLFSGVGSSSTHFFVSRQCKLKTDEVETAGIFEENLPSVVHITNFGMNTFTLTMEYPQATGTGFIWDEDGHIVTNHHVIEGASSVKVTLFDKTTLDAKVVGHDQGTDLAVLHIDAPNHKLRSIPVGVSANLRIGQKVYAIGHPLGRKFTCTAGIISAFGLEPITATGPPIQGLIQIDAAINRGNSGGPLLDSSGSLIGVNTSIITRTDAFCGMACSIPIDTVSGIVDQLVKFGKIIRPYLGIAHDQLLEKLMGISGGVIFIAVEEGPAGKAGLRSTKFGANGKFILGDIIKAVNGEDVSNANDLHNILDQCKVGDEVIVRILRGTQLEEILIILEVEPDEAE</sequence>
<dbReference type="SUPFAM" id="SSF50494">
    <property type="entry name" value="Trypsin-like serine proteases"/>
    <property type="match status" value="1"/>
</dbReference>
<keyword evidence="6" id="KW-1185">Reference proteome</keyword>
<dbReference type="Gene3D" id="2.40.10.10">
    <property type="entry name" value="Trypsin-like serine proteases"/>
    <property type="match status" value="2"/>
</dbReference>
<keyword evidence="3" id="KW-0378">Hydrolase</keyword>
<evidence type="ECO:0000256" key="2">
    <source>
        <dbReference type="ARBA" id="ARBA00022670"/>
    </source>
</evidence>
<dbReference type="PANTHER" id="PTHR43343">
    <property type="entry name" value="PEPTIDASE S12"/>
    <property type="match status" value="1"/>
</dbReference>
<evidence type="ECO:0000256" key="3">
    <source>
        <dbReference type="ARBA" id="ARBA00022801"/>
    </source>
</evidence>
<protein>
    <recommendedName>
        <fullName evidence="4">PDZ domain-containing protein</fullName>
    </recommendedName>
</protein>
<evidence type="ECO:0000313" key="5">
    <source>
        <dbReference type="EMBL" id="KDO39819.1"/>
    </source>
</evidence>
<dbReference type="InterPro" id="IPR001478">
    <property type="entry name" value="PDZ"/>
</dbReference>
<keyword evidence="2" id="KW-0645">Protease</keyword>
<dbReference type="InterPro" id="IPR051201">
    <property type="entry name" value="Chloro_Bact_Ser_Proteases"/>
</dbReference>
<dbReference type="GO" id="GO:0004252">
    <property type="term" value="F:serine-type endopeptidase activity"/>
    <property type="evidence" value="ECO:0007669"/>
    <property type="project" value="InterPro"/>
</dbReference>
<dbReference type="Gene3D" id="2.30.42.10">
    <property type="match status" value="1"/>
</dbReference>
<dbReference type="SUPFAM" id="SSF50156">
    <property type="entry name" value="PDZ domain-like"/>
    <property type="match status" value="1"/>
</dbReference>
<dbReference type="EMBL" id="KK786278">
    <property type="protein sequence ID" value="KDO39819.1"/>
    <property type="molecule type" value="Genomic_DNA"/>
</dbReference>
<dbReference type="PRINTS" id="PR00834">
    <property type="entry name" value="PROTEASES2C"/>
</dbReference>
<dbReference type="PANTHER" id="PTHR43343:SF2">
    <property type="entry name" value="PDZ DOMAIN-CONTAINING PROTEIN"/>
    <property type="match status" value="1"/>
</dbReference>
<comment type="similarity">
    <text evidence="1">Belongs to the peptidase S1C family.</text>
</comment>
<dbReference type="Pfam" id="PF13365">
    <property type="entry name" value="Trypsin_2"/>
    <property type="match status" value="1"/>
</dbReference>
<evidence type="ECO:0000313" key="6">
    <source>
        <dbReference type="Proteomes" id="UP000027120"/>
    </source>
</evidence>
<gene>
    <name evidence="5" type="ORF">CISIN_1g015960mg</name>
</gene>
<dbReference type="Proteomes" id="UP000027120">
    <property type="component" value="Unassembled WGS sequence"/>
</dbReference>
<organism evidence="5 6">
    <name type="scientific">Citrus sinensis</name>
    <name type="common">Sweet orange</name>
    <name type="synonym">Citrus aurantium var. sinensis</name>
    <dbReference type="NCBI Taxonomy" id="2711"/>
    <lineage>
        <taxon>Eukaryota</taxon>
        <taxon>Viridiplantae</taxon>
        <taxon>Streptophyta</taxon>
        <taxon>Embryophyta</taxon>
        <taxon>Tracheophyta</taxon>
        <taxon>Spermatophyta</taxon>
        <taxon>Magnoliopsida</taxon>
        <taxon>eudicotyledons</taxon>
        <taxon>Gunneridae</taxon>
        <taxon>Pentapetalae</taxon>
        <taxon>rosids</taxon>
        <taxon>malvids</taxon>
        <taxon>Sapindales</taxon>
        <taxon>Rutaceae</taxon>
        <taxon>Aurantioideae</taxon>
        <taxon>Citrus</taxon>
    </lineage>
</organism>
<dbReference type="Pfam" id="PF13180">
    <property type="entry name" value="PDZ_2"/>
    <property type="match status" value="1"/>
</dbReference>
<dbReference type="InterPro" id="IPR001940">
    <property type="entry name" value="Peptidase_S1C"/>
</dbReference>
<reference evidence="5 6" key="1">
    <citation type="submission" date="2014-04" db="EMBL/GenBank/DDBJ databases">
        <authorList>
            <consortium name="International Citrus Genome Consortium"/>
            <person name="Gmitter F."/>
            <person name="Chen C."/>
            <person name="Farmerie W."/>
            <person name="Harkins T."/>
            <person name="Desany B."/>
            <person name="Mohiuddin M."/>
            <person name="Kodira C."/>
            <person name="Borodovsky M."/>
            <person name="Lomsadze A."/>
            <person name="Burns P."/>
            <person name="Jenkins J."/>
            <person name="Prochnik S."/>
            <person name="Shu S."/>
            <person name="Chapman J."/>
            <person name="Pitluck S."/>
            <person name="Schmutz J."/>
            <person name="Rokhsar D."/>
        </authorList>
    </citation>
    <scope>NUCLEOTIDE SEQUENCE</scope>
</reference>
<name>A0A067DA08_CITSI</name>
<dbReference type="SMR" id="A0A067DA08"/>
<dbReference type="AlphaFoldDB" id="A0A067DA08"/>
<evidence type="ECO:0000256" key="1">
    <source>
        <dbReference type="ARBA" id="ARBA00010541"/>
    </source>
</evidence>
<dbReference type="InterPro" id="IPR036034">
    <property type="entry name" value="PDZ_sf"/>
</dbReference>
<dbReference type="STRING" id="2711.A0A067DA08"/>
<feature type="domain" description="PDZ" evidence="4">
    <location>
        <begin position="293"/>
        <end position="380"/>
    </location>
</feature>
<proteinExistence type="inferred from homology"/>